<reference evidence="3" key="1">
    <citation type="submission" date="2022-03" db="EMBL/GenBank/DDBJ databases">
        <title>Draft genome sequence of Aduncisulcus paluster, a free-living microaerophilic Fornicata.</title>
        <authorList>
            <person name="Yuyama I."/>
            <person name="Kume K."/>
            <person name="Tamura T."/>
            <person name="Inagaki Y."/>
            <person name="Hashimoto T."/>
        </authorList>
    </citation>
    <scope>NUCLEOTIDE SEQUENCE</scope>
    <source>
        <strain evidence="3">NY0171</strain>
    </source>
</reference>
<sequence>MIGNVFGPKHQSISFVSGSSTFTYPFNTNKYVWGQPWMTNSVILGGFLGILFLIILTIVVIACIMNKRKLRKYKELRKLDEEEAIKASLLEAERGGSDQVFDMSFLYTEVPWESEEEEDSDNTDDGESNSQKASDLY</sequence>
<evidence type="ECO:0000313" key="4">
    <source>
        <dbReference type="Proteomes" id="UP001057375"/>
    </source>
</evidence>
<dbReference type="Proteomes" id="UP001057375">
    <property type="component" value="Unassembled WGS sequence"/>
</dbReference>
<comment type="caution">
    <text evidence="3">The sequence shown here is derived from an EMBL/GenBank/DDBJ whole genome shotgun (WGS) entry which is preliminary data.</text>
</comment>
<gene>
    <name evidence="3" type="ORF">ADUPG1_011764</name>
</gene>
<proteinExistence type="predicted"/>
<feature type="compositionally biased region" description="Acidic residues" evidence="1">
    <location>
        <begin position="112"/>
        <end position="127"/>
    </location>
</feature>
<feature type="transmembrane region" description="Helical" evidence="2">
    <location>
        <begin position="42"/>
        <end position="64"/>
    </location>
</feature>
<evidence type="ECO:0000256" key="1">
    <source>
        <dbReference type="SAM" id="MobiDB-lite"/>
    </source>
</evidence>
<feature type="region of interest" description="Disordered" evidence="1">
    <location>
        <begin position="112"/>
        <end position="137"/>
    </location>
</feature>
<protein>
    <submittedName>
        <fullName evidence="3">Uncharacterized protein</fullName>
    </submittedName>
</protein>
<organism evidence="3 4">
    <name type="scientific">Aduncisulcus paluster</name>
    <dbReference type="NCBI Taxonomy" id="2918883"/>
    <lineage>
        <taxon>Eukaryota</taxon>
        <taxon>Metamonada</taxon>
        <taxon>Carpediemonas-like organisms</taxon>
        <taxon>Aduncisulcus</taxon>
    </lineage>
</organism>
<keyword evidence="2" id="KW-0812">Transmembrane</keyword>
<accession>A0ABQ5K1W9</accession>
<name>A0ABQ5K1W9_9EUKA</name>
<keyword evidence="2" id="KW-0472">Membrane</keyword>
<keyword evidence="4" id="KW-1185">Reference proteome</keyword>
<evidence type="ECO:0000313" key="3">
    <source>
        <dbReference type="EMBL" id="GKT20823.1"/>
    </source>
</evidence>
<evidence type="ECO:0000256" key="2">
    <source>
        <dbReference type="SAM" id="Phobius"/>
    </source>
</evidence>
<dbReference type="EMBL" id="BQXS01012270">
    <property type="protein sequence ID" value="GKT20823.1"/>
    <property type="molecule type" value="Genomic_DNA"/>
</dbReference>
<keyword evidence="2" id="KW-1133">Transmembrane helix</keyword>